<dbReference type="Proteomes" id="UP000324222">
    <property type="component" value="Unassembled WGS sequence"/>
</dbReference>
<keyword evidence="3" id="KW-1185">Reference proteome</keyword>
<reference evidence="2 3" key="1">
    <citation type="submission" date="2019-05" db="EMBL/GenBank/DDBJ databases">
        <title>Another draft genome of Portunus trituberculatus and its Hox gene families provides insights of decapod evolution.</title>
        <authorList>
            <person name="Jeong J.-H."/>
            <person name="Song I."/>
            <person name="Kim S."/>
            <person name="Choi T."/>
            <person name="Kim D."/>
            <person name="Ryu S."/>
            <person name="Kim W."/>
        </authorList>
    </citation>
    <scope>NUCLEOTIDE SEQUENCE [LARGE SCALE GENOMIC DNA]</scope>
    <source>
        <tissue evidence="2">Muscle</tissue>
    </source>
</reference>
<evidence type="ECO:0000313" key="3">
    <source>
        <dbReference type="Proteomes" id="UP000324222"/>
    </source>
</evidence>
<comment type="caution">
    <text evidence="2">The sequence shown here is derived from an EMBL/GenBank/DDBJ whole genome shotgun (WGS) entry which is preliminary data.</text>
</comment>
<dbReference type="AlphaFoldDB" id="A0A5B7EJX5"/>
<gene>
    <name evidence="2" type="ORF">E2C01_027075</name>
</gene>
<evidence type="ECO:0000256" key="1">
    <source>
        <dbReference type="SAM" id="MobiDB-lite"/>
    </source>
</evidence>
<organism evidence="2 3">
    <name type="scientific">Portunus trituberculatus</name>
    <name type="common">Swimming crab</name>
    <name type="synonym">Neptunus trituberculatus</name>
    <dbReference type="NCBI Taxonomy" id="210409"/>
    <lineage>
        <taxon>Eukaryota</taxon>
        <taxon>Metazoa</taxon>
        <taxon>Ecdysozoa</taxon>
        <taxon>Arthropoda</taxon>
        <taxon>Crustacea</taxon>
        <taxon>Multicrustacea</taxon>
        <taxon>Malacostraca</taxon>
        <taxon>Eumalacostraca</taxon>
        <taxon>Eucarida</taxon>
        <taxon>Decapoda</taxon>
        <taxon>Pleocyemata</taxon>
        <taxon>Brachyura</taxon>
        <taxon>Eubrachyura</taxon>
        <taxon>Portunoidea</taxon>
        <taxon>Portunidae</taxon>
        <taxon>Portuninae</taxon>
        <taxon>Portunus</taxon>
    </lineage>
</organism>
<evidence type="ECO:0000313" key="2">
    <source>
        <dbReference type="EMBL" id="MPC33715.1"/>
    </source>
</evidence>
<protein>
    <submittedName>
        <fullName evidence="2">Uncharacterized protein</fullName>
    </submittedName>
</protein>
<sequence>MFSTLTSLFCSAATQTPYPSNNLESSSPDKTGVRRQPAPHPPPTPTLPSLAPTAHSPPTPFFSGKARVWVGEKLTDWFTEQLTSPLPLPPPSPQLYPLLTPPLTSTSPTASTTTIAMKRIITHRQSIIIAVLSSHLPASGGEKSHKCPSKGSFHFFISSIALMHSQYYHH</sequence>
<proteinExistence type="predicted"/>
<name>A0A5B7EJX5_PORTR</name>
<feature type="region of interest" description="Disordered" evidence="1">
    <location>
        <begin position="16"/>
        <end position="57"/>
    </location>
</feature>
<feature type="compositionally biased region" description="Polar residues" evidence="1">
    <location>
        <begin position="16"/>
        <end position="29"/>
    </location>
</feature>
<dbReference type="EMBL" id="VSRR010002888">
    <property type="protein sequence ID" value="MPC33715.1"/>
    <property type="molecule type" value="Genomic_DNA"/>
</dbReference>
<accession>A0A5B7EJX5</accession>